<feature type="binding site" evidence="6">
    <location>
        <position position="67"/>
    </location>
    <ligand>
        <name>Mg(2+)</name>
        <dbReference type="ChEBI" id="CHEBI:18420"/>
        <label>1</label>
    </ligand>
</feature>
<dbReference type="FunFam" id="3.90.80.10:FF:000006">
    <property type="entry name" value="Inorganic pyrophosphatase"/>
    <property type="match status" value="1"/>
</dbReference>
<evidence type="ECO:0000256" key="1">
    <source>
        <dbReference type="ARBA" id="ARBA00001946"/>
    </source>
</evidence>
<comment type="subunit">
    <text evidence="6">Homohexamer.</text>
</comment>
<keyword evidence="2 6" id="KW-0963">Cytoplasm</keyword>
<accession>A0A1B8QCE4</accession>
<dbReference type="OrthoDB" id="5187599at2"/>
<comment type="subcellular location">
    <subcellularLocation>
        <location evidence="6">Cytoplasm</location>
    </subcellularLocation>
</comment>
<comment type="catalytic activity">
    <reaction evidence="6">
        <text>diphosphate + H2O = 2 phosphate + H(+)</text>
        <dbReference type="Rhea" id="RHEA:24576"/>
        <dbReference type="ChEBI" id="CHEBI:15377"/>
        <dbReference type="ChEBI" id="CHEBI:15378"/>
        <dbReference type="ChEBI" id="CHEBI:33019"/>
        <dbReference type="ChEBI" id="CHEBI:43474"/>
        <dbReference type="EC" id="3.6.1.1"/>
    </reaction>
</comment>
<dbReference type="STRING" id="34059.A9308_06250"/>
<dbReference type="HAMAP" id="MF_00209">
    <property type="entry name" value="Inorganic_PPase"/>
    <property type="match status" value="1"/>
</dbReference>
<dbReference type="Gene3D" id="3.90.80.10">
    <property type="entry name" value="Inorganic pyrophosphatase"/>
    <property type="match status" value="1"/>
</dbReference>
<comment type="similarity">
    <text evidence="6">Belongs to the PPase family.</text>
</comment>
<comment type="cofactor">
    <cofactor evidence="1 6">
        <name>Mg(2+)</name>
        <dbReference type="ChEBI" id="CHEBI:18420"/>
    </cofactor>
</comment>
<dbReference type="InterPro" id="IPR036649">
    <property type="entry name" value="Pyrophosphatase_sf"/>
</dbReference>
<dbReference type="PROSITE" id="PS00387">
    <property type="entry name" value="PPASE"/>
    <property type="match status" value="1"/>
</dbReference>
<reference evidence="7 8" key="1">
    <citation type="submission" date="2016-06" db="EMBL/GenBank/DDBJ databases">
        <title>Draft genome of Moraxella atlantae CCUG 66109.</title>
        <authorList>
            <person name="Salva-Serra F."/>
            <person name="Engstrom-Jakobsson H."/>
            <person name="Thorell K."/>
            <person name="Gonzales-Siles L."/>
            <person name="Karlsson R."/>
            <person name="Boulund F."/>
            <person name="Engstrand L."/>
            <person name="Kristiansson E."/>
            <person name="Moore E."/>
        </authorList>
    </citation>
    <scope>NUCLEOTIDE SEQUENCE [LARGE SCALE GENOMIC DNA]</scope>
    <source>
        <strain evidence="7 8">CCUG 66109</strain>
    </source>
</reference>
<dbReference type="AlphaFoldDB" id="A0A1B8QCE4"/>
<dbReference type="InterPro" id="IPR008162">
    <property type="entry name" value="Pyrophosphatase"/>
</dbReference>
<feature type="binding site" evidence="6">
    <location>
        <position position="142"/>
    </location>
    <ligand>
        <name>substrate</name>
    </ligand>
</feature>
<dbReference type="GO" id="GO:0000287">
    <property type="term" value="F:magnesium ion binding"/>
    <property type="evidence" value="ECO:0007669"/>
    <property type="project" value="UniProtKB-UniRule"/>
</dbReference>
<evidence type="ECO:0000256" key="5">
    <source>
        <dbReference type="ARBA" id="ARBA00022842"/>
    </source>
</evidence>
<keyword evidence="5 6" id="KW-0460">Magnesium</keyword>
<evidence type="ECO:0000256" key="2">
    <source>
        <dbReference type="ARBA" id="ARBA00022490"/>
    </source>
</evidence>
<dbReference type="Proteomes" id="UP000092508">
    <property type="component" value="Unassembled WGS sequence"/>
</dbReference>
<keyword evidence="4 6" id="KW-0378">Hydrolase</keyword>
<feature type="binding site" evidence="6">
    <location>
        <position position="57"/>
    </location>
    <ligand>
        <name>substrate</name>
    </ligand>
</feature>
<dbReference type="RefSeq" id="WP_067236483.1">
    <property type="nucleotide sequence ID" value="NZ_JAPDKM010000001.1"/>
</dbReference>
<feature type="binding site" evidence="6">
    <location>
        <position position="31"/>
    </location>
    <ligand>
        <name>substrate</name>
    </ligand>
</feature>
<dbReference type="GO" id="GO:0006796">
    <property type="term" value="P:phosphate-containing compound metabolic process"/>
    <property type="evidence" value="ECO:0007669"/>
    <property type="project" value="InterPro"/>
</dbReference>
<dbReference type="GO" id="GO:0005737">
    <property type="term" value="C:cytoplasm"/>
    <property type="evidence" value="ECO:0007669"/>
    <property type="project" value="UniProtKB-SubCell"/>
</dbReference>
<name>A0A1B8QCE4_9GAMM</name>
<protein>
    <recommendedName>
        <fullName evidence="6">Inorganic pyrophosphatase</fullName>
        <ecNumber evidence="6">3.6.1.1</ecNumber>
    </recommendedName>
    <alternativeName>
        <fullName evidence="6">Pyrophosphate phospho-hydrolase</fullName>
        <shortName evidence="6">PPase</shortName>
    </alternativeName>
</protein>
<proteinExistence type="inferred from homology"/>
<evidence type="ECO:0000256" key="4">
    <source>
        <dbReference type="ARBA" id="ARBA00022801"/>
    </source>
</evidence>
<feature type="binding site" evidence="6">
    <location>
        <position position="72"/>
    </location>
    <ligand>
        <name>Mg(2+)</name>
        <dbReference type="ChEBI" id="CHEBI:18420"/>
        <label>2</label>
    </ligand>
</feature>
<dbReference type="Pfam" id="PF00719">
    <property type="entry name" value="Pyrophosphatase"/>
    <property type="match status" value="1"/>
</dbReference>
<evidence type="ECO:0000256" key="3">
    <source>
        <dbReference type="ARBA" id="ARBA00022723"/>
    </source>
</evidence>
<sequence>MADFNQILDAGDVDGGVINVVVEIPAGSCNKIEWNRKLGVLQLDRVEPKLFAKPTNYGFIPQTLDEDGDELDALIITQDPLPTGVVMEGKIIGVMKFVDDGEVDDKIVVVPADDRNNGNAISTLADLPAQLIKQIEFHFNHYKDLKKAGTTKVEHWGDIEEAKQVIKESQKRWTEQA</sequence>
<evidence type="ECO:0000313" key="8">
    <source>
        <dbReference type="Proteomes" id="UP000092508"/>
    </source>
</evidence>
<dbReference type="EMBL" id="LZMZ01000017">
    <property type="protein sequence ID" value="OBX78382.1"/>
    <property type="molecule type" value="Genomic_DNA"/>
</dbReference>
<feature type="binding site" evidence="6">
    <location>
        <position position="72"/>
    </location>
    <ligand>
        <name>Mg(2+)</name>
        <dbReference type="ChEBI" id="CHEBI:18420"/>
        <label>1</label>
    </ligand>
</feature>
<comment type="function">
    <text evidence="6">Catalyzes the hydrolysis of inorganic pyrophosphate (PPi) forming two phosphate ions.</text>
</comment>
<dbReference type="GO" id="GO:0004427">
    <property type="term" value="F:inorganic diphosphate phosphatase activity"/>
    <property type="evidence" value="ECO:0007669"/>
    <property type="project" value="UniProtKB-UniRule"/>
</dbReference>
<feature type="binding site" evidence="6">
    <location>
        <position position="104"/>
    </location>
    <ligand>
        <name>Mg(2+)</name>
        <dbReference type="ChEBI" id="CHEBI:18420"/>
        <label>1</label>
    </ligand>
</feature>
<dbReference type="CDD" id="cd00412">
    <property type="entry name" value="pyrophosphatase"/>
    <property type="match status" value="1"/>
</dbReference>
<evidence type="ECO:0000256" key="6">
    <source>
        <dbReference type="HAMAP-Rule" id="MF_00209"/>
    </source>
</evidence>
<dbReference type="PANTHER" id="PTHR10286">
    <property type="entry name" value="INORGANIC PYROPHOSPHATASE"/>
    <property type="match status" value="1"/>
</dbReference>
<keyword evidence="3 6" id="KW-0479">Metal-binding</keyword>
<gene>
    <name evidence="6" type="primary">ppa</name>
    <name evidence="7" type="ORF">A9308_06250</name>
</gene>
<evidence type="ECO:0000313" key="7">
    <source>
        <dbReference type="EMBL" id="OBX78382.1"/>
    </source>
</evidence>
<feature type="binding site" evidence="6">
    <location>
        <position position="45"/>
    </location>
    <ligand>
        <name>substrate</name>
    </ligand>
</feature>
<dbReference type="SUPFAM" id="SSF50324">
    <property type="entry name" value="Inorganic pyrophosphatase"/>
    <property type="match status" value="1"/>
</dbReference>
<dbReference type="EC" id="3.6.1.1" evidence="6"/>
<comment type="caution">
    <text evidence="7">The sequence shown here is derived from an EMBL/GenBank/DDBJ whole genome shotgun (WGS) entry which is preliminary data.</text>
</comment>
<organism evidence="7 8">
    <name type="scientific">Faucicola atlantae</name>
    <dbReference type="NCBI Taxonomy" id="34059"/>
    <lineage>
        <taxon>Bacteria</taxon>
        <taxon>Pseudomonadati</taxon>
        <taxon>Pseudomonadota</taxon>
        <taxon>Gammaproteobacteria</taxon>
        <taxon>Moraxellales</taxon>
        <taxon>Moraxellaceae</taxon>
        <taxon>Faucicola</taxon>
    </lineage>
</organism>